<evidence type="ECO:0000313" key="2">
    <source>
        <dbReference type="EMBL" id="QKI89273.1"/>
    </source>
</evidence>
<dbReference type="KEGG" id="txa:HQN79_06695"/>
<dbReference type="EMBL" id="CP054020">
    <property type="protein sequence ID" value="QKI89273.1"/>
    <property type="molecule type" value="Genomic_DNA"/>
</dbReference>
<protein>
    <submittedName>
        <fullName evidence="2">MOSC domain-containing protein</fullName>
    </submittedName>
</protein>
<dbReference type="InterPro" id="IPR052716">
    <property type="entry name" value="MOSC_domain"/>
</dbReference>
<dbReference type="GO" id="GO:0030170">
    <property type="term" value="F:pyridoxal phosphate binding"/>
    <property type="evidence" value="ECO:0007669"/>
    <property type="project" value="InterPro"/>
</dbReference>
<dbReference type="Pfam" id="PF03473">
    <property type="entry name" value="MOSC"/>
    <property type="match status" value="1"/>
</dbReference>
<dbReference type="GO" id="GO:0003824">
    <property type="term" value="F:catalytic activity"/>
    <property type="evidence" value="ECO:0007669"/>
    <property type="project" value="InterPro"/>
</dbReference>
<dbReference type="GO" id="GO:0030151">
    <property type="term" value="F:molybdenum ion binding"/>
    <property type="evidence" value="ECO:0007669"/>
    <property type="project" value="InterPro"/>
</dbReference>
<evidence type="ECO:0000313" key="3">
    <source>
        <dbReference type="Proteomes" id="UP000504724"/>
    </source>
</evidence>
<gene>
    <name evidence="2" type="ORF">HQN79_06695</name>
</gene>
<dbReference type="RefSeq" id="WP_173285171.1">
    <property type="nucleotide sequence ID" value="NZ_CP054020.1"/>
</dbReference>
<dbReference type="InterPro" id="IPR011037">
    <property type="entry name" value="Pyrv_Knase-like_insert_dom_sf"/>
</dbReference>
<dbReference type="Gene3D" id="2.40.33.20">
    <property type="entry name" value="PK beta-barrel domain-like"/>
    <property type="match status" value="1"/>
</dbReference>
<dbReference type="PANTHER" id="PTHR36930:SF1">
    <property type="entry name" value="MOSC DOMAIN-CONTAINING PROTEIN"/>
    <property type="match status" value="1"/>
</dbReference>
<dbReference type="PANTHER" id="PTHR36930">
    <property type="entry name" value="METAL-SULFUR CLUSTER BIOSYNTHESIS PROTEINS YUAD-RELATED"/>
    <property type="match status" value="1"/>
</dbReference>
<dbReference type="Proteomes" id="UP000504724">
    <property type="component" value="Chromosome"/>
</dbReference>
<name>A0A7D4NP40_9GAMM</name>
<sequence length="147" mass="16161">MPKLLAIATHQQSRGPITLHQHAFVNTENGLGDHQGNKRASTSITILSQEAWQQACAQAGADIDWQERRANLLADQIDFSPSDIGRQLQIGKNVICKITRETDPCSRMDELAPGLKAALTPDWRGGARCEVLQGGEIHCGDDIHWLD</sequence>
<dbReference type="SUPFAM" id="SSF50800">
    <property type="entry name" value="PK beta-barrel domain-like"/>
    <property type="match status" value="1"/>
</dbReference>
<keyword evidence="3" id="KW-1185">Reference proteome</keyword>
<evidence type="ECO:0000259" key="1">
    <source>
        <dbReference type="PROSITE" id="PS51340"/>
    </source>
</evidence>
<feature type="domain" description="MOSC" evidence="1">
    <location>
        <begin position="11"/>
        <end position="146"/>
    </location>
</feature>
<reference evidence="2 3" key="1">
    <citation type="submission" date="2020-05" db="EMBL/GenBank/DDBJ databases">
        <title>Thiomicrorhabdus sediminis sp.nov. and Thiomicrorhabdus xiamenensis sp.nov., novel sulfur-oxidizing bacteria isolated from coastal sediment.</title>
        <authorList>
            <person name="Liu X."/>
        </authorList>
    </citation>
    <scope>NUCLEOTIDE SEQUENCE [LARGE SCALE GENOMIC DNA]</scope>
    <source>
        <strain evidence="2 3">G2</strain>
    </source>
</reference>
<organism evidence="2 3">
    <name type="scientific">Thiomicrorhabdus xiamenensis</name>
    <dbReference type="NCBI Taxonomy" id="2739063"/>
    <lineage>
        <taxon>Bacteria</taxon>
        <taxon>Pseudomonadati</taxon>
        <taxon>Pseudomonadota</taxon>
        <taxon>Gammaproteobacteria</taxon>
        <taxon>Thiotrichales</taxon>
        <taxon>Piscirickettsiaceae</taxon>
        <taxon>Thiomicrorhabdus</taxon>
    </lineage>
</organism>
<dbReference type="PROSITE" id="PS51340">
    <property type="entry name" value="MOSC"/>
    <property type="match status" value="1"/>
</dbReference>
<dbReference type="AlphaFoldDB" id="A0A7D4NP40"/>
<dbReference type="InterPro" id="IPR005302">
    <property type="entry name" value="MoCF_Sase_C"/>
</dbReference>
<proteinExistence type="predicted"/>
<accession>A0A7D4NP40</accession>